<dbReference type="PANTHER" id="PTHR42103">
    <property type="entry name" value="ALPHA/BETA-HYDROLASES SUPERFAMILY PROTEIN"/>
    <property type="match status" value="1"/>
</dbReference>
<dbReference type="InterPro" id="IPR029058">
    <property type="entry name" value="AB_hydrolase_fold"/>
</dbReference>
<evidence type="ECO:0000313" key="1">
    <source>
        <dbReference type="EMBL" id="SMC63735.1"/>
    </source>
</evidence>
<organism evidence="1 2">
    <name type="scientific">Polynucleobacter kasalickyi</name>
    <dbReference type="NCBI Taxonomy" id="1938817"/>
    <lineage>
        <taxon>Bacteria</taxon>
        <taxon>Pseudomonadati</taxon>
        <taxon>Pseudomonadota</taxon>
        <taxon>Betaproteobacteria</taxon>
        <taxon>Burkholderiales</taxon>
        <taxon>Burkholderiaceae</taxon>
        <taxon>Polynucleobacter</taxon>
    </lineage>
</organism>
<dbReference type="EMBL" id="FWXJ01000010">
    <property type="protein sequence ID" value="SMC63735.1"/>
    <property type="molecule type" value="Genomic_DNA"/>
</dbReference>
<evidence type="ECO:0008006" key="3">
    <source>
        <dbReference type="Google" id="ProtNLM"/>
    </source>
</evidence>
<name>A0A1W2ASS0_9BURK</name>
<reference evidence="1 2" key="1">
    <citation type="submission" date="2017-04" db="EMBL/GenBank/DDBJ databases">
        <authorList>
            <person name="Afonso C.L."/>
            <person name="Miller P.J."/>
            <person name="Scott M.A."/>
            <person name="Spackman E."/>
            <person name="Goraichik I."/>
            <person name="Dimitrov K.M."/>
            <person name="Suarez D.L."/>
            <person name="Swayne D.E."/>
        </authorList>
    </citation>
    <scope>NUCLEOTIDE SEQUENCE [LARGE SCALE GENOMIC DNA]</scope>
    <source>
        <strain evidence="1 2">VK13</strain>
    </source>
</reference>
<sequence>MMKAIDQLIPITIGVAQAKIEFPEALTVDPSTTIQGIAIVAHPHPLMGGTMDNKVAVTLSKTLNKLGFITVRFNFRGVGQSTGVHDHGIGETQDLEEIVALVRSSAFWETIPQTQALPWVQEIPRLPYVLAGFSFGTFVSSRLVEKLQEDLPKRLILVGTACGKWDVPNVPANSIIIHGELDETILLSNVFEWARPQELIVQVVPGADHFFHRKLHCIRQAITAAWYGVENGHDHT</sequence>
<proteinExistence type="predicted"/>
<dbReference type="Gene3D" id="3.40.50.1820">
    <property type="entry name" value="alpha/beta hydrolase"/>
    <property type="match status" value="1"/>
</dbReference>
<accession>A0A1W2ASS0</accession>
<gene>
    <name evidence="1" type="ORF">SAMN06296008_11066</name>
</gene>
<evidence type="ECO:0000313" key="2">
    <source>
        <dbReference type="Proteomes" id="UP000192708"/>
    </source>
</evidence>
<dbReference type="AlphaFoldDB" id="A0A1W2ASS0"/>
<dbReference type="SUPFAM" id="SSF53474">
    <property type="entry name" value="alpha/beta-Hydrolases"/>
    <property type="match status" value="1"/>
</dbReference>
<dbReference type="PANTHER" id="PTHR42103:SF2">
    <property type="entry name" value="AB HYDROLASE-1 DOMAIN-CONTAINING PROTEIN"/>
    <property type="match status" value="1"/>
</dbReference>
<dbReference type="STRING" id="1938817.SAMN06296008_11066"/>
<keyword evidence="2" id="KW-1185">Reference proteome</keyword>
<dbReference type="Proteomes" id="UP000192708">
    <property type="component" value="Unassembled WGS sequence"/>
</dbReference>
<protein>
    <recommendedName>
        <fullName evidence="3">Alpha/beta hydrolase</fullName>
    </recommendedName>
</protein>